<keyword evidence="3" id="KW-0677">Repeat</keyword>
<evidence type="ECO:0000256" key="1">
    <source>
        <dbReference type="ARBA" id="ARBA00022574"/>
    </source>
</evidence>
<dbReference type="InterPro" id="IPR011047">
    <property type="entry name" value="Quinoprotein_ADH-like_sf"/>
</dbReference>
<dbReference type="InterPro" id="IPR011009">
    <property type="entry name" value="Kinase-like_dom_sf"/>
</dbReference>
<dbReference type="PANTHER" id="PTHR43289:SF6">
    <property type="entry name" value="SERINE_THREONINE-PROTEIN KINASE NEKL-3"/>
    <property type="match status" value="1"/>
</dbReference>
<evidence type="ECO:0000256" key="2">
    <source>
        <dbReference type="ARBA" id="ARBA00022679"/>
    </source>
</evidence>
<evidence type="ECO:0000313" key="12">
    <source>
        <dbReference type="EMBL" id="QEH36183.1"/>
    </source>
</evidence>
<evidence type="ECO:0000256" key="7">
    <source>
        <dbReference type="PROSITE-ProRule" id="PRU00221"/>
    </source>
</evidence>
<dbReference type="EC" id="2.7.11.1" evidence="12"/>
<sequence length="1186" mass="125678">MADEDHGSIAPGHGRPGVLGRVHAGRSAMPRELGPDSLPLELAARVDRACDAFEAAWRDGRRPRVEDHLAVAPEADRPALLGPLLIAELEGRRAAGEAPDPTEYHARFPGLAAAVDAAFAAAGPPPVTLAGLTLRLVEPDRPARPPFALPDYEVLAELGRGGMGVVYKARHRRLNRVVAVKTLHAGSAAPEAITRLLAEAEAVARLRHPHIIQVHGIGDCDGRPFLEMEYVPGGSLADRLDGRPRPPRAAADLVEALARALHEAHRLGVVHRDVKPANVLVAEDGTPKLTDFGLAKLLGDSDNPAAVTRSGALLGTPSYMAPEQAAGRTREVGPATDVHALGALLYELTTGRRPFPGPSVADALEQVRSSEPPRPRSVAPGVPRDLETICLKCLEKDPRRRYDSAAALAEDLRRFLDGEVIQARPSGVAERAWRWCLRRPALAAMGAAVALLLAVIAVGAPLAALSWRHQRDLARDAARDATEKLWRSYLNEAHATRLGGREGRRTEALDLLARAAAIRPSGELRDEAIACLAVADLRVQREWEGLPVLNTGINFDPELARYARSDARGTVSVRRVADDAELLSLPAPEPPAPATALSFSPDGRHLAAIHAGRGYERLLHRVWDLADRRLALDLPTDLPGAASGFSPDGRLVAVGRPGRALEIYELATGGRVGGFSATPDLADIAFHPLGRLVALSSAADRVVQVRDVQTGAVAASLPHPTGAVGLAWSPDGATLASGGGDHRIRLWDVATSRLRIALEGHRAPVTRLSFRPSGEGLISGGWDGATRLWDTASGTSLVTATGVPLRLDAGGRRLAYYSAPRVGIREVADGDAFRRLRPERAAAEDAGPARVLGVDVDPEGRLLATAGNEGVRLWDLATSREVAHLPLAGSGAVLFDERGRSLITDGAPGLKIWPIRPESEGTAAAIRLGPPVEVPRPADRSDTPFACLSLAGSWLTAAHRPRQPAIVLELGRPDDCRPIPDRPGVDAVALSPDARWIALGGRGEPGIRIRERETGRLVTTLPGGVEGASGVRLAFSPDGGSLITGLQADYRCWRAGTWQLLWTSDRGRLHERPGPVAFAADGRLAAITPTSDMVRLVDAATGRAVAALESPEPEGVHALCFAPDGGRLAVATDGRAVAIWDLRRLRRHLAEMGLDWDLPPLPPPAAGEGGGGGEPIVVRVSEGESS</sequence>
<feature type="repeat" description="WD" evidence="7">
    <location>
        <begin position="758"/>
        <end position="799"/>
    </location>
</feature>
<keyword evidence="4 8" id="KW-0547">Nucleotide-binding</keyword>
<dbReference type="InterPro" id="IPR008271">
    <property type="entry name" value="Ser/Thr_kinase_AS"/>
</dbReference>
<gene>
    <name evidence="12" type="primary">prkC_41</name>
    <name evidence="12" type="ORF">OJF2_47430</name>
</gene>
<dbReference type="InterPro" id="IPR000719">
    <property type="entry name" value="Prot_kinase_dom"/>
</dbReference>
<dbReference type="CDD" id="cd14014">
    <property type="entry name" value="STKc_PknB_like"/>
    <property type="match status" value="1"/>
</dbReference>
<dbReference type="PANTHER" id="PTHR43289">
    <property type="entry name" value="MITOGEN-ACTIVATED PROTEIN KINASE KINASE KINASE 20-RELATED"/>
    <property type="match status" value="1"/>
</dbReference>
<feature type="binding site" evidence="8">
    <location>
        <position position="181"/>
    </location>
    <ligand>
        <name>ATP</name>
        <dbReference type="ChEBI" id="CHEBI:30616"/>
    </ligand>
</feature>
<proteinExistence type="predicted"/>
<feature type="region of interest" description="Disordered" evidence="9">
    <location>
        <begin position="357"/>
        <end position="381"/>
    </location>
</feature>
<dbReference type="EMBL" id="CP042997">
    <property type="protein sequence ID" value="QEH36183.1"/>
    <property type="molecule type" value="Genomic_DNA"/>
</dbReference>
<feature type="transmembrane region" description="Helical" evidence="10">
    <location>
        <begin position="441"/>
        <end position="465"/>
    </location>
</feature>
<dbReference type="PROSITE" id="PS50294">
    <property type="entry name" value="WD_REPEATS_REGION"/>
    <property type="match status" value="2"/>
</dbReference>
<evidence type="ECO:0000256" key="8">
    <source>
        <dbReference type="PROSITE-ProRule" id="PRU10141"/>
    </source>
</evidence>
<evidence type="ECO:0000313" key="13">
    <source>
        <dbReference type="Proteomes" id="UP000324233"/>
    </source>
</evidence>
<dbReference type="SUPFAM" id="SSF69322">
    <property type="entry name" value="Tricorn protease domain 2"/>
    <property type="match status" value="1"/>
</dbReference>
<dbReference type="InterPro" id="IPR001680">
    <property type="entry name" value="WD40_rpt"/>
</dbReference>
<dbReference type="InterPro" id="IPR017441">
    <property type="entry name" value="Protein_kinase_ATP_BS"/>
</dbReference>
<evidence type="ECO:0000256" key="5">
    <source>
        <dbReference type="ARBA" id="ARBA00022777"/>
    </source>
</evidence>
<dbReference type="AlphaFoldDB" id="A0A5B9W6E9"/>
<protein>
    <submittedName>
        <fullName evidence="12">Serine/threonine-protein kinase PrkC</fullName>
        <ecNumber evidence="12">2.7.11.1</ecNumber>
    </submittedName>
</protein>
<evidence type="ECO:0000256" key="3">
    <source>
        <dbReference type="ARBA" id="ARBA00022737"/>
    </source>
</evidence>
<keyword evidence="6 8" id="KW-0067">ATP-binding</keyword>
<evidence type="ECO:0000256" key="6">
    <source>
        <dbReference type="ARBA" id="ARBA00022840"/>
    </source>
</evidence>
<dbReference type="GO" id="GO:0005524">
    <property type="term" value="F:ATP binding"/>
    <property type="evidence" value="ECO:0007669"/>
    <property type="project" value="UniProtKB-UniRule"/>
</dbReference>
<feature type="repeat" description="WD" evidence="7">
    <location>
        <begin position="716"/>
        <end position="757"/>
    </location>
</feature>
<feature type="region of interest" description="Disordered" evidence="9">
    <location>
        <begin position="1"/>
        <end position="21"/>
    </location>
</feature>
<dbReference type="PROSITE" id="PS50082">
    <property type="entry name" value="WD_REPEATS_2"/>
    <property type="match status" value="2"/>
</dbReference>
<evidence type="ECO:0000256" key="4">
    <source>
        <dbReference type="ARBA" id="ARBA00022741"/>
    </source>
</evidence>
<reference evidence="12 13" key="1">
    <citation type="submission" date="2019-08" db="EMBL/GenBank/DDBJ databases">
        <title>Deep-cultivation of Planctomycetes and their phenomic and genomic characterization uncovers novel biology.</title>
        <authorList>
            <person name="Wiegand S."/>
            <person name="Jogler M."/>
            <person name="Boedeker C."/>
            <person name="Pinto D."/>
            <person name="Vollmers J."/>
            <person name="Rivas-Marin E."/>
            <person name="Kohn T."/>
            <person name="Peeters S.H."/>
            <person name="Heuer A."/>
            <person name="Rast P."/>
            <person name="Oberbeckmann S."/>
            <person name="Bunk B."/>
            <person name="Jeske O."/>
            <person name="Meyerdierks A."/>
            <person name="Storesund J.E."/>
            <person name="Kallscheuer N."/>
            <person name="Luecker S."/>
            <person name="Lage O.M."/>
            <person name="Pohl T."/>
            <person name="Merkel B.J."/>
            <person name="Hornburger P."/>
            <person name="Mueller R.-W."/>
            <person name="Bruemmer F."/>
            <person name="Labrenz M."/>
            <person name="Spormann A.M."/>
            <person name="Op den Camp H."/>
            <person name="Overmann J."/>
            <person name="Amann R."/>
            <person name="Jetten M.S.M."/>
            <person name="Mascher T."/>
            <person name="Medema M.H."/>
            <person name="Devos D.P."/>
            <person name="Kaster A.-K."/>
            <person name="Ovreas L."/>
            <person name="Rohde M."/>
            <person name="Galperin M.Y."/>
            <person name="Jogler C."/>
        </authorList>
    </citation>
    <scope>NUCLEOTIDE SEQUENCE [LARGE SCALE GENOMIC DNA]</scope>
    <source>
        <strain evidence="12 13">OJF2</strain>
    </source>
</reference>
<keyword evidence="1 7" id="KW-0853">WD repeat</keyword>
<dbReference type="SMART" id="SM00220">
    <property type="entry name" value="S_TKc"/>
    <property type="match status" value="1"/>
</dbReference>
<keyword evidence="10" id="KW-0812">Transmembrane</keyword>
<dbReference type="PROSITE" id="PS00678">
    <property type="entry name" value="WD_REPEATS_1"/>
    <property type="match status" value="2"/>
</dbReference>
<dbReference type="InterPro" id="IPR015943">
    <property type="entry name" value="WD40/YVTN_repeat-like_dom_sf"/>
</dbReference>
<dbReference type="Pfam" id="PF00400">
    <property type="entry name" value="WD40"/>
    <property type="match status" value="3"/>
</dbReference>
<dbReference type="Gene3D" id="1.10.510.10">
    <property type="entry name" value="Transferase(Phosphotransferase) domain 1"/>
    <property type="match status" value="1"/>
</dbReference>
<accession>A0A5B9W6E9</accession>
<evidence type="ECO:0000256" key="9">
    <source>
        <dbReference type="SAM" id="MobiDB-lite"/>
    </source>
</evidence>
<dbReference type="GO" id="GO:0004674">
    <property type="term" value="F:protein serine/threonine kinase activity"/>
    <property type="evidence" value="ECO:0007669"/>
    <property type="project" value="UniProtKB-EC"/>
</dbReference>
<dbReference type="PROSITE" id="PS00108">
    <property type="entry name" value="PROTEIN_KINASE_ST"/>
    <property type="match status" value="1"/>
</dbReference>
<keyword evidence="5 12" id="KW-0418">Kinase</keyword>
<dbReference type="SMART" id="SM00320">
    <property type="entry name" value="WD40"/>
    <property type="match status" value="7"/>
</dbReference>
<evidence type="ECO:0000256" key="10">
    <source>
        <dbReference type="SAM" id="Phobius"/>
    </source>
</evidence>
<dbReference type="SUPFAM" id="SSF50998">
    <property type="entry name" value="Quinoprotein alcohol dehydrogenase-like"/>
    <property type="match status" value="1"/>
</dbReference>
<feature type="region of interest" description="Disordered" evidence="9">
    <location>
        <begin position="1160"/>
        <end position="1186"/>
    </location>
</feature>
<keyword evidence="10" id="KW-0472">Membrane</keyword>
<keyword evidence="13" id="KW-1185">Reference proteome</keyword>
<dbReference type="PROSITE" id="PS00107">
    <property type="entry name" value="PROTEIN_KINASE_ATP"/>
    <property type="match status" value="1"/>
</dbReference>
<evidence type="ECO:0000259" key="11">
    <source>
        <dbReference type="PROSITE" id="PS50011"/>
    </source>
</evidence>
<dbReference type="PROSITE" id="PS50011">
    <property type="entry name" value="PROTEIN_KINASE_DOM"/>
    <property type="match status" value="1"/>
</dbReference>
<dbReference type="Gene3D" id="2.130.10.10">
    <property type="entry name" value="YVTN repeat-like/Quinoprotein amine dehydrogenase"/>
    <property type="match status" value="4"/>
</dbReference>
<feature type="domain" description="Protein kinase" evidence="11">
    <location>
        <begin position="152"/>
        <end position="416"/>
    </location>
</feature>
<keyword evidence="2 12" id="KW-0808">Transferase</keyword>
<keyword evidence="10" id="KW-1133">Transmembrane helix</keyword>
<organism evidence="12 13">
    <name type="scientific">Aquisphaera giovannonii</name>
    <dbReference type="NCBI Taxonomy" id="406548"/>
    <lineage>
        <taxon>Bacteria</taxon>
        <taxon>Pseudomonadati</taxon>
        <taxon>Planctomycetota</taxon>
        <taxon>Planctomycetia</taxon>
        <taxon>Isosphaerales</taxon>
        <taxon>Isosphaeraceae</taxon>
        <taxon>Aquisphaera</taxon>
    </lineage>
</organism>
<dbReference type="Pfam" id="PF00069">
    <property type="entry name" value="Pkinase"/>
    <property type="match status" value="1"/>
</dbReference>
<dbReference type="KEGG" id="agv:OJF2_47430"/>
<dbReference type="SUPFAM" id="SSF56112">
    <property type="entry name" value="Protein kinase-like (PK-like)"/>
    <property type="match status" value="1"/>
</dbReference>
<name>A0A5B9W6E9_9BACT</name>
<dbReference type="Proteomes" id="UP000324233">
    <property type="component" value="Chromosome"/>
</dbReference>
<dbReference type="Gene3D" id="3.30.200.20">
    <property type="entry name" value="Phosphorylase Kinase, domain 1"/>
    <property type="match status" value="1"/>
</dbReference>
<dbReference type="InterPro" id="IPR019775">
    <property type="entry name" value="WD40_repeat_CS"/>
</dbReference>